<proteinExistence type="predicted"/>
<keyword evidence="2" id="KW-1185">Reference proteome</keyword>
<dbReference type="EMBL" id="JAPFFF010000058">
    <property type="protein sequence ID" value="KAK8837822.1"/>
    <property type="molecule type" value="Genomic_DNA"/>
</dbReference>
<evidence type="ECO:0000313" key="1">
    <source>
        <dbReference type="EMBL" id="KAK8837822.1"/>
    </source>
</evidence>
<reference evidence="1 2" key="1">
    <citation type="submission" date="2024-04" db="EMBL/GenBank/DDBJ databases">
        <title>Tritrichomonas musculus Genome.</title>
        <authorList>
            <person name="Alves-Ferreira E."/>
            <person name="Grigg M."/>
            <person name="Lorenzi H."/>
            <person name="Galac M."/>
        </authorList>
    </citation>
    <scope>NUCLEOTIDE SEQUENCE [LARGE SCALE GENOMIC DNA]</scope>
    <source>
        <strain evidence="1 2">EAF2021</strain>
    </source>
</reference>
<sequence length="1158" mass="132553">MQTQTANQHKNPAYCEDLQSVQLVEVAPKSVPQAIFVRYPNETCFDHSLYEKSGLPAVSNINDIHMLENDQKQIEELTSNFYARRSIYRPIEKYMKSLSPDVIQQQGTALVQIAKAQSKPLIDLINTTIESVDKSVNDLRSILTKSEQWNTGAYSEELLFNICKLIYLLFVLDQIHMKQSIKIDVDGFNKLAQNSILTQPINQFINDKELIEKKLLEKLALPTESLTFITSIFYRYIKESLKNNQSLYSNYKYVLLISLAFFIKLCPAGFPTTEFDYLKGLYEECPYVPLYHEFSMNILSHIQNLNYFKGKGATFVSKLPDPTREIKSLRTRFSDVSTKLHYELLTPRDENDSNANLSITTAVQDAIQLILYTTNMLREQYAAKIDKNPYETAVREGYSQLELRAAIQLLTLCRELNDLIRMNKPAIFPRVCTFMQSTFQEFVKNILEKTVVRAKRKKKSIKNIIDGIRSIAGDYSTNESSVITAKKSAELKGKKHEIKSRVSPPSPQLLEIIRVQVQQMITPEAKFLQPSKKILKSKHAFHETDEKRLQTFVADSTNWISLIAFEQTLSDAADQSCFYFKEMHLDLNNAVQFPVKSSLPFILCQYALDNYVQPELTEIIFYPLSIYDDAANIAISTHHSRLMFDEIKAEAKVALDTLSNLIGEFTYNAFRTFATLRQLPDKVVSHLKKNHHHHWPNSRAYRLRTLLQQNQYYLLSKQIALKSLIAPRVDSELNNSVAQIYQVAKDLGITASLAISRVLNIIKETHRLLTEQGLSLMPFKDIEKAAKWDSLPESFSSKYLSDISNHLIKNVVRYYALAINPLRLIPPKKLQLPAEPLGKLTLGRLLKDALDSTVSFVTIHHFSVFLRSISDGAVVLLAQELRDTLLKVFNSFIDRYRVVSSRLTRIKDAPFGSSAHAAFTRYESAYKFFLSDEEISRLLRDMQTIGNILIVSELIDEALTMKEFNVVQVMSYLRSVDENNNPRDEIERLFTDEFKEAIKVIISRPMSIAEDSHHLMMRIAINTLGMNIIKEMSTFEEPNRKSLEFTQMSGFACCWSVLEFVYGLAESMRVADSSSGFAKHGQGVQICAAVFLLITGQTDLNQLLCIGKKMVRHLENDMSGMADEKTLRYLAVCQYETAAVDWAMLFFQPFVDNFRNNL</sequence>
<organism evidence="1 2">
    <name type="scientific">Tritrichomonas musculus</name>
    <dbReference type="NCBI Taxonomy" id="1915356"/>
    <lineage>
        <taxon>Eukaryota</taxon>
        <taxon>Metamonada</taxon>
        <taxon>Parabasalia</taxon>
        <taxon>Tritrichomonadida</taxon>
        <taxon>Tritrichomonadidae</taxon>
        <taxon>Tritrichomonas</taxon>
    </lineage>
</organism>
<evidence type="ECO:0008006" key="3">
    <source>
        <dbReference type="Google" id="ProtNLM"/>
    </source>
</evidence>
<dbReference type="Pfam" id="PF05994">
    <property type="entry name" value="FragX_IP"/>
    <property type="match status" value="1"/>
</dbReference>
<protein>
    <recommendedName>
        <fullName evidence="3">CYRIA/CYRIB Rac1 binding domain-containing protein</fullName>
    </recommendedName>
</protein>
<dbReference type="PANTHER" id="PTHR12195">
    <property type="entry name" value="CYTOPLASMIC FMR1-INTERACTING PROTEIN-RELATED"/>
    <property type="match status" value="1"/>
</dbReference>
<comment type="caution">
    <text evidence="1">The sequence shown here is derived from an EMBL/GenBank/DDBJ whole genome shotgun (WGS) entry which is preliminary data.</text>
</comment>
<accession>A0ABR2GW70</accession>
<dbReference type="Proteomes" id="UP001470230">
    <property type="component" value="Unassembled WGS sequence"/>
</dbReference>
<evidence type="ECO:0000313" key="2">
    <source>
        <dbReference type="Proteomes" id="UP001470230"/>
    </source>
</evidence>
<dbReference type="InterPro" id="IPR008081">
    <property type="entry name" value="Cytoplasmic_FMR1-int"/>
</dbReference>
<name>A0ABR2GW70_9EUKA</name>
<gene>
    <name evidence="1" type="ORF">M9Y10_036360</name>
</gene>